<evidence type="ECO:0000256" key="1">
    <source>
        <dbReference type="ARBA" id="ARBA00022729"/>
    </source>
</evidence>
<sequence length="486" mass="54749">MKIQKNITALSITIAAVIFLFSPLSIIAQTSTAINFPEIISSPIKGAPKLGKPILLMSDTRPLISEGMGWAAPAFWDWNGDGKKDLLIGEFGSGIEHGSCNGNFIRVYENIGKNESPKFADDFYYARMVDDMDARFYWKDNPNKYPVNLIDYGTPISIPQFCCMSFIPQFVDLNNDGFPDLYSGRYSPGEVFWFRGTERGFLPGEKLKQKGDASIYKNNKENYKDPTDWSYWAYSAVSFGDFTGDGLNDMIVGGLAGLRISKNIGTATNPEFGLRELLLDPEGQAICDDKIRDIAIPHVVDWDGDGVLDLLVTSTYFTSKDKAVVFYKGVKVNNEYRFQQGISLFDTKNNTKAFPGGYLNVYVTDWNNDGINDLLLGTKIALVDGDFSPEINWSWDEEYGMLGKLNPGYYSGQKKKDIQEKIERAEKTEAEIGKLEMKKRQEEPVPGNYEKYITKEDIILRHYGGNEAFKSLVHKGYIYLMLGEKK</sequence>
<dbReference type="PANTHER" id="PTHR44103:SF1">
    <property type="entry name" value="PROPROTEIN CONVERTASE P"/>
    <property type="match status" value="1"/>
</dbReference>
<dbReference type="PANTHER" id="PTHR44103">
    <property type="entry name" value="PROPROTEIN CONVERTASE P"/>
    <property type="match status" value="1"/>
</dbReference>
<name>A0A1W2AK93_9SPHI</name>
<accession>A0A1W2AK93</accession>
<dbReference type="InterPro" id="IPR013517">
    <property type="entry name" value="FG-GAP"/>
</dbReference>
<reference evidence="2 3" key="1">
    <citation type="submission" date="2017-04" db="EMBL/GenBank/DDBJ databases">
        <authorList>
            <person name="Afonso C.L."/>
            <person name="Miller P.J."/>
            <person name="Scott M.A."/>
            <person name="Spackman E."/>
            <person name="Goraichik I."/>
            <person name="Dimitrov K.M."/>
            <person name="Suarez D.L."/>
            <person name="Swayne D.E."/>
        </authorList>
    </citation>
    <scope>NUCLEOTIDE SEQUENCE [LARGE SCALE GENOMIC DNA]</scope>
    <source>
        <strain evidence="2 3">DSM 19625</strain>
    </source>
</reference>
<keyword evidence="3" id="KW-1185">Reference proteome</keyword>
<dbReference type="Pfam" id="PF13517">
    <property type="entry name" value="FG-GAP_3"/>
    <property type="match status" value="1"/>
</dbReference>
<evidence type="ECO:0000313" key="2">
    <source>
        <dbReference type="EMBL" id="SMC60932.1"/>
    </source>
</evidence>
<dbReference type="AlphaFoldDB" id="A0A1W2AK93"/>
<dbReference type="Proteomes" id="UP000192678">
    <property type="component" value="Unassembled WGS sequence"/>
</dbReference>
<dbReference type="Gene3D" id="2.130.10.130">
    <property type="entry name" value="Integrin alpha, N-terminal"/>
    <property type="match status" value="2"/>
</dbReference>
<gene>
    <name evidence="2" type="ORF">SAMN04488101_101680</name>
</gene>
<protein>
    <submittedName>
        <fullName evidence="2">Repeat domain-containing protein</fullName>
    </submittedName>
</protein>
<dbReference type="InterPro" id="IPR028994">
    <property type="entry name" value="Integrin_alpha_N"/>
</dbReference>
<dbReference type="SUPFAM" id="SSF69318">
    <property type="entry name" value="Integrin alpha N-terminal domain"/>
    <property type="match status" value="1"/>
</dbReference>
<dbReference type="STRING" id="475255.SAMN04488101_101680"/>
<dbReference type="EMBL" id="FWYB01000001">
    <property type="protein sequence ID" value="SMC60932.1"/>
    <property type="molecule type" value="Genomic_DNA"/>
</dbReference>
<proteinExistence type="predicted"/>
<dbReference type="OrthoDB" id="974255at2"/>
<evidence type="ECO:0000313" key="3">
    <source>
        <dbReference type="Proteomes" id="UP000192678"/>
    </source>
</evidence>
<keyword evidence="1" id="KW-0732">Signal</keyword>
<dbReference type="RefSeq" id="WP_084287238.1">
    <property type="nucleotide sequence ID" value="NZ_FWYB01000001.1"/>
</dbReference>
<organism evidence="2 3">
    <name type="scientific">Pedobacter nyackensis</name>
    <dbReference type="NCBI Taxonomy" id="475255"/>
    <lineage>
        <taxon>Bacteria</taxon>
        <taxon>Pseudomonadati</taxon>
        <taxon>Bacteroidota</taxon>
        <taxon>Sphingobacteriia</taxon>
        <taxon>Sphingobacteriales</taxon>
        <taxon>Sphingobacteriaceae</taxon>
        <taxon>Pedobacter</taxon>
    </lineage>
</organism>